<evidence type="ECO:0000313" key="1">
    <source>
        <dbReference type="EMBL" id="PYI15108.1"/>
    </source>
</evidence>
<accession>A0A2V5GV87</accession>
<reference evidence="1 2" key="1">
    <citation type="submission" date="2018-02" db="EMBL/GenBank/DDBJ databases">
        <title>The genomes of Aspergillus section Nigri reveals drivers in fungal speciation.</title>
        <authorList>
            <consortium name="DOE Joint Genome Institute"/>
            <person name="Vesth T.C."/>
            <person name="Nybo J."/>
            <person name="Theobald S."/>
            <person name="Brandl J."/>
            <person name="Frisvad J.C."/>
            <person name="Nielsen K.F."/>
            <person name="Lyhne E.K."/>
            <person name="Kogle M.E."/>
            <person name="Kuo A."/>
            <person name="Riley R."/>
            <person name="Clum A."/>
            <person name="Nolan M."/>
            <person name="Lipzen A."/>
            <person name="Salamov A."/>
            <person name="Henrissat B."/>
            <person name="Wiebenga A."/>
            <person name="De vries R.P."/>
            <person name="Grigoriev I.V."/>
            <person name="Mortensen U.H."/>
            <person name="Andersen M.R."/>
            <person name="Baker S.E."/>
        </authorList>
    </citation>
    <scope>NUCLEOTIDE SEQUENCE [LARGE SCALE GENOMIC DNA]</scope>
    <source>
        <strain evidence="1 2">CBS 115571</strain>
    </source>
</reference>
<proteinExistence type="predicted"/>
<sequence>MSEGSPNFRHAHPELYWPDDLPRLREMAQPYKMQEIASARNYIIAALATHGIEYRFEVNDKWSKAVWLWMDCSRSELLAAVSALPSVIRPGTSDQNDPNPFRPDLFVVISEDQRLIEVHCHCEGMSWFDQLSLFQRELWLDVKKFGDESVEWDRQGPLPPSFLERYLRLIQYAGTRPSEVHALQYQWRNTWSAQLSLFKARPAQDSFLRADMTTSDARAFDSWLDHYHEENWEPLVAVVARLQHLHEFQFFARDSFPPFLAPTLRRFHPATRNYHRPLAQIEQEWQALLATSDIKPSPAAAASLESLTFDDRRAETATEHMLLSLTTMVDLSQLRSLEIGVNAEPDLLARVAPRLTGLTRLYVNMVPGTTYERIDMDMDSTRADDGLSNVGDVEGMILAVQAFRPLQYLCLRGLRSFASLARIIAHHGPTLKGLGVEAGETQHEYPDNADGKYPVTLSRSLIVSRSYLYPHSDSEVRIQEIGRAAWQLWREMEQEVDPSSTHMPKQLHLILKELWPLDSDRNRSKRWDEMPLLVQSFPLEVGGA</sequence>
<protein>
    <submittedName>
        <fullName evidence="1">Uncharacterized protein</fullName>
    </submittedName>
</protein>
<dbReference type="EMBL" id="KZ825195">
    <property type="protein sequence ID" value="PYI15108.1"/>
    <property type="molecule type" value="Genomic_DNA"/>
</dbReference>
<dbReference type="Proteomes" id="UP000249829">
    <property type="component" value="Unassembled WGS sequence"/>
</dbReference>
<dbReference type="AlphaFoldDB" id="A0A2V5GV87"/>
<gene>
    <name evidence="1" type="ORF">BO99DRAFT_436698</name>
</gene>
<organism evidence="1 2">
    <name type="scientific">Aspergillus violaceofuscus (strain CBS 115571)</name>
    <dbReference type="NCBI Taxonomy" id="1450538"/>
    <lineage>
        <taxon>Eukaryota</taxon>
        <taxon>Fungi</taxon>
        <taxon>Dikarya</taxon>
        <taxon>Ascomycota</taxon>
        <taxon>Pezizomycotina</taxon>
        <taxon>Eurotiomycetes</taxon>
        <taxon>Eurotiomycetidae</taxon>
        <taxon>Eurotiales</taxon>
        <taxon>Aspergillaceae</taxon>
        <taxon>Aspergillus</taxon>
    </lineage>
</organism>
<name>A0A2V5GV87_ASPV1</name>
<evidence type="ECO:0000313" key="2">
    <source>
        <dbReference type="Proteomes" id="UP000249829"/>
    </source>
</evidence>
<keyword evidence="2" id="KW-1185">Reference proteome</keyword>